<evidence type="ECO:0000256" key="7">
    <source>
        <dbReference type="ARBA" id="ARBA00023136"/>
    </source>
</evidence>
<keyword evidence="8" id="KW-0675">Receptor</keyword>
<comment type="similarity">
    <text evidence="2">Belongs to the type I cytokine receptor family. Type 2 subfamily.</text>
</comment>
<feature type="domain" description="Fibronectin type-III" evidence="13">
    <location>
        <begin position="125"/>
        <end position="221"/>
    </location>
</feature>
<dbReference type="PANTHER" id="PTHR48423">
    <property type="entry name" value="INTERLEUKIN-27 RECEPTOR SUBUNIT ALPHA"/>
    <property type="match status" value="1"/>
</dbReference>
<protein>
    <recommendedName>
        <fullName evidence="13">Fibronectin type-III domain-containing protein</fullName>
    </recommendedName>
</protein>
<keyword evidence="3 11" id="KW-0812">Transmembrane</keyword>
<feature type="transmembrane region" description="Helical" evidence="11">
    <location>
        <begin position="527"/>
        <end position="550"/>
    </location>
</feature>
<evidence type="ECO:0000256" key="12">
    <source>
        <dbReference type="SAM" id="SignalP"/>
    </source>
</evidence>
<accession>A0AAW1FJE0</accession>
<evidence type="ECO:0000313" key="15">
    <source>
        <dbReference type="Proteomes" id="UP001488805"/>
    </source>
</evidence>
<feature type="domain" description="Fibronectin type-III" evidence="13">
    <location>
        <begin position="425"/>
        <end position="526"/>
    </location>
</feature>
<dbReference type="GO" id="GO:0005886">
    <property type="term" value="C:plasma membrane"/>
    <property type="evidence" value="ECO:0007669"/>
    <property type="project" value="UniProtKB-ARBA"/>
</dbReference>
<dbReference type="InterPro" id="IPR052672">
    <property type="entry name" value="Type1_Cytokine_Rcpt_Type2"/>
</dbReference>
<dbReference type="AlphaFoldDB" id="A0AAW1FJE0"/>
<evidence type="ECO:0000256" key="1">
    <source>
        <dbReference type="ARBA" id="ARBA00004479"/>
    </source>
</evidence>
<comment type="caution">
    <text evidence="14">The sequence shown here is derived from an EMBL/GenBank/DDBJ whole genome shotgun (WGS) entry which is preliminary data.</text>
</comment>
<feature type="compositionally biased region" description="Basic and acidic residues" evidence="10">
    <location>
        <begin position="647"/>
        <end position="661"/>
    </location>
</feature>
<dbReference type="PANTHER" id="PTHR48423:SF1">
    <property type="entry name" value="INTERLEUKIN-27 RECEPTOR SUBUNIT ALPHA"/>
    <property type="match status" value="1"/>
</dbReference>
<keyword evidence="9" id="KW-0325">Glycoprotein</keyword>
<dbReference type="SMART" id="SM00060">
    <property type="entry name" value="FN3"/>
    <property type="match status" value="3"/>
</dbReference>
<evidence type="ECO:0000313" key="14">
    <source>
        <dbReference type="EMBL" id="KAK9534959.1"/>
    </source>
</evidence>
<reference evidence="14 15" key="1">
    <citation type="journal article" date="2024" name="Genome Biol. Evol.">
        <title>Chromosome-level genome assembly of the viviparous eelpout Zoarces viviparus.</title>
        <authorList>
            <person name="Fuhrmann N."/>
            <person name="Brasseur M.V."/>
            <person name="Bakowski C.E."/>
            <person name="Podsiadlowski L."/>
            <person name="Prost S."/>
            <person name="Krehenwinkel H."/>
            <person name="Mayer C."/>
        </authorList>
    </citation>
    <scope>NUCLEOTIDE SEQUENCE [LARGE SCALE GENOMIC DNA]</scope>
    <source>
        <strain evidence="14">NO-MEL_2022_Ind0_liver</strain>
    </source>
</reference>
<dbReference type="InterPro" id="IPR003961">
    <property type="entry name" value="FN3_dom"/>
</dbReference>
<dbReference type="InterPro" id="IPR036116">
    <property type="entry name" value="FN3_sf"/>
</dbReference>
<evidence type="ECO:0000259" key="13">
    <source>
        <dbReference type="PROSITE" id="PS50853"/>
    </source>
</evidence>
<evidence type="ECO:0000256" key="3">
    <source>
        <dbReference type="ARBA" id="ARBA00022692"/>
    </source>
</evidence>
<keyword evidence="15" id="KW-1185">Reference proteome</keyword>
<feature type="signal peptide" evidence="12">
    <location>
        <begin position="1"/>
        <end position="22"/>
    </location>
</feature>
<feature type="region of interest" description="Disordered" evidence="10">
    <location>
        <begin position="647"/>
        <end position="679"/>
    </location>
</feature>
<keyword evidence="6 11" id="KW-1133">Transmembrane helix</keyword>
<evidence type="ECO:0000256" key="8">
    <source>
        <dbReference type="ARBA" id="ARBA00023170"/>
    </source>
</evidence>
<dbReference type="Gene3D" id="2.60.40.10">
    <property type="entry name" value="Immunoglobulins"/>
    <property type="match status" value="5"/>
</dbReference>
<dbReference type="SUPFAM" id="SSF49265">
    <property type="entry name" value="Fibronectin type III"/>
    <property type="match status" value="3"/>
</dbReference>
<evidence type="ECO:0000256" key="5">
    <source>
        <dbReference type="ARBA" id="ARBA00022737"/>
    </source>
</evidence>
<evidence type="ECO:0000256" key="2">
    <source>
        <dbReference type="ARBA" id="ARBA00008921"/>
    </source>
</evidence>
<evidence type="ECO:0000256" key="4">
    <source>
        <dbReference type="ARBA" id="ARBA00022729"/>
    </source>
</evidence>
<dbReference type="EMBL" id="JBCEZU010000056">
    <property type="protein sequence ID" value="KAK9534959.1"/>
    <property type="molecule type" value="Genomic_DNA"/>
</dbReference>
<proteinExistence type="inferred from homology"/>
<comment type="subcellular location">
    <subcellularLocation>
        <location evidence="1">Membrane</location>
        <topology evidence="1">Single-pass type I membrane protein</topology>
    </subcellularLocation>
</comment>
<evidence type="ECO:0000256" key="10">
    <source>
        <dbReference type="SAM" id="MobiDB-lite"/>
    </source>
</evidence>
<name>A0AAW1FJE0_ZOAVI</name>
<keyword evidence="7 11" id="KW-0472">Membrane</keyword>
<organism evidence="14 15">
    <name type="scientific">Zoarces viviparus</name>
    <name type="common">Viviparous eelpout</name>
    <name type="synonym">Blennius viviparus</name>
    <dbReference type="NCBI Taxonomy" id="48416"/>
    <lineage>
        <taxon>Eukaryota</taxon>
        <taxon>Metazoa</taxon>
        <taxon>Chordata</taxon>
        <taxon>Craniata</taxon>
        <taxon>Vertebrata</taxon>
        <taxon>Euteleostomi</taxon>
        <taxon>Actinopterygii</taxon>
        <taxon>Neopterygii</taxon>
        <taxon>Teleostei</taxon>
        <taxon>Neoteleostei</taxon>
        <taxon>Acanthomorphata</taxon>
        <taxon>Eupercaria</taxon>
        <taxon>Perciformes</taxon>
        <taxon>Cottioidei</taxon>
        <taxon>Zoarcales</taxon>
        <taxon>Zoarcidae</taxon>
        <taxon>Zoarcinae</taxon>
        <taxon>Zoarces</taxon>
    </lineage>
</organism>
<evidence type="ECO:0000256" key="9">
    <source>
        <dbReference type="ARBA" id="ARBA00023180"/>
    </source>
</evidence>
<keyword evidence="5" id="KW-0677">Repeat</keyword>
<dbReference type="Proteomes" id="UP001488805">
    <property type="component" value="Unassembled WGS sequence"/>
</dbReference>
<dbReference type="Pfam" id="PF00041">
    <property type="entry name" value="fn3"/>
    <property type="match status" value="1"/>
</dbReference>
<sequence length="692" mass="76989">MATLGSRWLLSILLVIVPKCFAPAPPASPSLPECYIPCDENNCADIRCKWDSRLDPEIPTHYSLHWKSANSEQVYGINGTSTSGTIDREDYVHGELRVWVQAKNQHGSAQSQAALFNTADIIKLPPPTVSSVSDQDSLEFSWKSTCAELQDLSLGQCEVQYRTEAEQVWREDKDVLHGSYTVDSPQPGTVYEFQVRCSCDRGLMSDWSAIHRIRSTETAPDGELDVWSDCGIFHKISDCVVTWKKLPISQARGLILGYEVRLSYSNGAPVLVNVSTAEPTGRLACEETQCHFTSSLKDVASVSVSAYNARGATKPSYLALPTPGEQKNEQAIRLVMNEENLTVSWDPPAQLSDNLKEYVVQYKQAGCPPGQGFDWIKVNKRQTTGIFEGRYIKYTAYQVSLFTVSNCSKVHHLSPVIGYSVQGTPSRGPSFEVSSIADTHVTLSWEPIPLSEQNGVILYYQVVVESGADGQNVVYNVSASPQRESQTFKLLYLSPGQEYEVRIRGVTTAGPGENKTAEFKTKDHEPFAHLIAVVLGIILLAVICVLCILYRACREENKVWCLSASLTKVPDARNSHIFRHMKHQINDSFAWICIPVNEPHPKISLLEVVEKISGPDGFTRIAVGDGCSQVDCQDDRREKAVKEECQRTDHRGREDYSKMVDSDEERDGEASWSSSEGYEKHFMPTALEVLEG</sequence>
<feature type="chain" id="PRO_5043609574" description="Fibronectin type-III domain-containing protein" evidence="12">
    <location>
        <begin position="23"/>
        <end position="692"/>
    </location>
</feature>
<evidence type="ECO:0000256" key="11">
    <source>
        <dbReference type="SAM" id="Phobius"/>
    </source>
</evidence>
<evidence type="ECO:0000256" key="6">
    <source>
        <dbReference type="ARBA" id="ARBA00022989"/>
    </source>
</evidence>
<dbReference type="InterPro" id="IPR013783">
    <property type="entry name" value="Ig-like_fold"/>
</dbReference>
<dbReference type="PROSITE" id="PS50853">
    <property type="entry name" value="FN3"/>
    <property type="match status" value="2"/>
</dbReference>
<dbReference type="CDD" id="cd00063">
    <property type="entry name" value="FN3"/>
    <property type="match status" value="3"/>
</dbReference>
<gene>
    <name evidence="14" type="ORF">VZT92_007372</name>
</gene>
<keyword evidence="4 12" id="KW-0732">Signal</keyword>